<dbReference type="InterPro" id="IPR036514">
    <property type="entry name" value="SGNH_hydro_sf"/>
</dbReference>
<dbReference type="PANTHER" id="PTHR34407">
    <property type="entry name" value="EXPRESSED PROTEIN"/>
    <property type="match status" value="1"/>
</dbReference>
<comment type="caution">
    <text evidence="2">The sequence shown here is derived from an EMBL/GenBank/DDBJ whole genome shotgun (WGS) entry which is preliminary data.</text>
</comment>
<dbReference type="Proteomes" id="UP000247498">
    <property type="component" value="Unassembled WGS sequence"/>
</dbReference>
<evidence type="ECO:0000313" key="3">
    <source>
        <dbReference type="Proteomes" id="UP000247498"/>
    </source>
</evidence>
<dbReference type="PANTHER" id="PTHR34407:SF1">
    <property type="entry name" value="SGNH HYDROLASE-TYPE ESTERASE DOMAIN-CONTAINING PROTEIN"/>
    <property type="match status" value="1"/>
</dbReference>
<dbReference type="SUPFAM" id="SSF52266">
    <property type="entry name" value="SGNH hydrolase"/>
    <property type="match status" value="1"/>
</dbReference>
<accession>A0A2V0P8R3</accession>
<keyword evidence="1" id="KW-0732">Signal</keyword>
<feature type="chain" id="PRO_5016020133" description="SGNH hydrolase-type esterase domain-containing protein" evidence="1">
    <location>
        <begin position="27"/>
        <end position="411"/>
    </location>
</feature>
<evidence type="ECO:0000256" key="1">
    <source>
        <dbReference type="SAM" id="SignalP"/>
    </source>
</evidence>
<gene>
    <name evidence="2" type="ORF">Rsub_08781</name>
</gene>
<proteinExistence type="predicted"/>
<name>A0A2V0P8R3_9CHLO</name>
<dbReference type="EMBL" id="BDRX01000076">
    <property type="protein sequence ID" value="GBF96236.1"/>
    <property type="molecule type" value="Genomic_DNA"/>
</dbReference>
<sequence>MAGLGSYGKAALVLGLAMLLLPPLHRHYPRCRVGSGAPAALAAGPAPAVPAFPRNLTVMVFGGSTSTGRGTSAKGNRWTEVFRRAFEAATGSSVTLINKARGGTEADFFASCFPRYLSGPKPDLFLLEFAINGGNVTRLVESIYRHTDAPVVLVRQMSCFPASRYAAGDPTGRVSWPEQREEQRTAGYVYRLHEFDLVNELVPYYGSPCSRESLPKLFDTKLAPGQHLNDLGQRLLGEFVARELVRNWGAINNASRRAAAPAGSNERESCFYAGNGGGSANSVKTAFAPEGEGWTFVTNVPAGRKYEACWSSAVPGSRLVSVAPVNFDRATMYLEYSHRPAKLRVSCGPNAATGKSVTLSEVTAHLGMNGTMIQSVVLTGQCRSQRLTVEALDAGPQQPARVCGISMFVSG</sequence>
<protein>
    <recommendedName>
        <fullName evidence="4">SGNH hydrolase-type esterase domain-containing protein</fullName>
    </recommendedName>
</protein>
<dbReference type="Gene3D" id="3.40.50.1110">
    <property type="entry name" value="SGNH hydrolase"/>
    <property type="match status" value="1"/>
</dbReference>
<evidence type="ECO:0008006" key="4">
    <source>
        <dbReference type="Google" id="ProtNLM"/>
    </source>
</evidence>
<dbReference type="OrthoDB" id="508378at2759"/>
<dbReference type="CDD" id="cd00229">
    <property type="entry name" value="SGNH_hydrolase"/>
    <property type="match status" value="1"/>
</dbReference>
<evidence type="ECO:0000313" key="2">
    <source>
        <dbReference type="EMBL" id="GBF96236.1"/>
    </source>
</evidence>
<keyword evidence="3" id="KW-1185">Reference proteome</keyword>
<dbReference type="AlphaFoldDB" id="A0A2V0P8R3"/>
<feature type="signal peptide" evidence="1">
    <location>
        <begin position="1"/>
        <end position="26"/>
    </location>
</feature>
<dbReference type="InParanoid" id="A0A2V0P8R3"/>
<organism evidence="2 3">
    <name type="scientific">Raphidocelis subcapitata</name>
    <dbReference type="NCBI Taxonomy" id="307507"/>
    <lineage>
        <taxon>Eukaryota</taxon>
        <taxon>Viridiplantae</taxon>
        <taxon>Chlorophyta</taxon>
        <taxon>core chlorophytes</taxon>
        <taxon>Chlorophyceae</taxon>
        <taxon>CS clade</taxon>
        <taxon>Sphaeropleales</taxon>
        <taxon>Selenastraceae</taxon>
        <taxon>Raphidocelis</taxon>
    </lineage>
</organism>
<reference evidence="2 3" key="1">
    <citation type="journal article" date="2018" name="Sci. Rep.">
        <title>Raphidocelis subcapitata (=Pseudokirchneriella subcapitata) provides an insight into genome evolution and environmental adaptations in the Sphaeropleales.</title>
        <authorList>
            <person name="Suzuki S."/>
            <person name="Yamaguchi H."/>
            <person name="Nakajima N."/>
            <person name="Kawachi M."/>
        </authorList>
    </citation>
    <scope>NUCLEOTIDE SEQUENCE [LARGE SCALE GENOMIC DNA]</scope>
    <source>
        <strain evidence="2 3">NIES-35</strain>
    </source>
</reference>